<dbReference type="Proteomes" id="UP000478052">
    <property type="component" value="Unassembled WGS sequence"/>
</dbReference>
<dbReference type="GO" id="GO:0003964">
    <property type="term" value="F:RNA-directed DNA polymerase activity"/>
    <property type="evidence" value="ECO:0007669"/>
    <property type="project" value="UniProtKB-KW"/>
</dbReference>
<keyword evidence="1" id="KW-0548">Nucleotidyltransferase</keyword>
<keyword evidence="2" id="KW-1185">Reference proteome</keyword>
<dbReference type="OrthoDB" id="6580779at2759"/>
<sequence>MRTGVGRTKDKMKKWGLLERTYSTTCVCGMEQSMKYILQCPICPYNSCTKDDVMNVSDNAKDVASFWAE</sequence>
<gene>
    <name evidence="1" type="ORF">FWK35_00038557</name>
</gene>
<evidence type="ECO:0000313" key="2">
    <source>
        <dbReference type="Proteomes" id="UP000478052"/>
    </source>
</evidence>
<comment type="caution">
    <text evidence="1">The sequence shown here is derived from an EMBL/GenBank/DDBJ whole genome shotgun (WGS) entry which is preliminary data.</text>
</comment>
<reference evidence="1 2" key="1">
    <citation type="submission" date="2019-08" db="EMBL/GenBank/DDBJ databases">
        <title>Whole genome of Aphis craccivora.</title>
        <authorList>
            <person name="Voronova N.V."/>
            <person name="Shulinski R.S."/>
            <person name="Bandarenka Y.V."/>
            <person name="Zhorov D.G."/>
            <person name="Warner D."/>
        </authorList>
    </citation>
    <scope>NUCLEOTIDE SEQUENCE [LARGE SCALE GENOMIC DNA]</scope>
    <source>
        <strain evidence="1">180601</strain>
        <tissue evidence="1">Whole Body</tissue>
    </source>
</reference>
<evidence type="ECO:0000313" key="1">
    <source>
        <dbReference type="EMBL" id="KAF0698101.1"/>
    </source>
</evidence>
<accession>A0A6G0VMB9</accession>
<keyword evidence="1" id="KW-0808">Transferase</keyword>
<dbReference type="AlphaFoldDB" id="A0A6G0VMB9"/>
<name>A0A6G0VMB9_APHCR</name>
<keyword evidence="1" id="KW-0695">RNA-directed DNA polymerase</keyword>
<protein>
    <submittedName>
        <fullName evidence="1">Reverse transcriptase domain-containing protein</fullName>
    </submittedName>
</protein>
<dbReference type="EMBL" id="VUJU01014980">
    <property type="protein sequence ID" value="KAF0698101.1"/>
    <property type="molecule type" value="Genomic_DNA"/>
</dbReference>
<organism evidence="1 2">
    <name type="scientific">Aphis craccivora</name>
    <name type="common">Cowpea aphid</name>
    <dbReference type="NCBI Taxonomy" id="307492"/>
    <lineage>
        <taxon>Eukaryota</taxon>
        <taxon>Metazoa</taxon>
        <taxon>Ecdysozoa</taxon>
        <taxon>Arthropoda</taxon>
        <taxon>Hexapoda</taxon>
        <taxon>Insecta</taxon>
        <taxon>Pterygota</taxon>
        <taxon>Neoptera</taxon>
        <taxon>Paraneoptera</taxon>
        <taxon>Hemiptera</taxon>
        <taxon>Sternorrhyncha</taxon>
        <taxon>Aphidomorpha</taxon>
        <taxon>Aphidoidea</taxon>
        <taxon>Aphididae</taxon>
        <taxon>Aphidini</taxon>
        <taxon>Aphis</taxon>
        <taxon>Aphis</taxon>
    </lineage>
</organism>
<proteinExistence type="predicted"/>